<reference evidence="1 2" key="1">
    <citation type="journal article" date="2014" name="Genome Announc.">
        <title>Draft Genome Sequence of Cytophaga fermentans JCM 21142T, a Facultative Anaerobe Isolated from Marine Mud.</title>
        <authorList>
            <person name="Starns D."/>
            <person name="Oshima K."/>
            <person name="Suda W."/>
            <person name="Iino T."/>
            <person name="Yuki M."/>
            <person name="Inoue J."/>
            <person name="Kitamura K."/>
            <person name="Iida T."/>
            <person name="Darby A."/>
            <person name="Hattori M."/>
            <person name="Ohkuma M."/>
        </authorList>
    </citation>
    <scope>NUCLEOTIDE SEQUENCE [LARGE SCALE GENOMIC DNA]</scope>
    <source>
        <strain evidence="1 2">JCM 21142</strain>
    </source>
</reference>
<evidence type="ECO:0000313" key="2">
    <source>
        <dbReference type="Proteomes" id="UP000019402"/>
    </source>
</evidence>
<comment type="caution">
    <text evidence="1">The sequence shown here is derived from an EMBL/GenBank/DDBJ whole genome shotgun (WGS) entry which is preliminary data.</text>
</comment>
<gene>
    <name evidence="1" type="ORF">JCM21142_124678</name>
</gene>
<protein>
    <submittedName>
        <fullName evidence="1">Uncharacterized protein</fullName>
    </submittedName>
</protein>
<organism evidence="1 2">
    <name type="scientific">Saccharicrinis fermentans DSM 9555 = JCM 21142</name>
    <dbReference type="NCBI Taxonomy" id="869213"/>
    <lineage>
        <taxon>Bacteria</taxon>
        <taxon>Pseudomonadati</taxon>
        <taxon>Bacteroidota</taxon>
        <taxon>Bacteroidia</taxon>
        <taxon>Marinilabiliales</taxon>
        <taxon>Marinilabiliaceae</taxon>
        <taxon>Saccharicrinis</taxon>
    </lineage>
</organism>
<accession>W7YEL9</accession>
<dbReference type="Proteomes" id="UP000019402">
    <property type="component" value="Unassembled WGS sequence"/>
</dbReference>
<keyword evidence="2" id="KW-1185">Reference proteome</keyword>
<name>W7YEL9_9BACT</name>
<sequence length="220" mass="26346">MTVLVWMVGCSTHKELNQLRRQYVKNDDICDCNGLFNLREKYKTLDAFPKAVELVDSMRKGYGLKKLMVFYEDSLVRKTLRYNTPTSLAYIYIYHKPFHVLQILSYEYNFQLEYRSYEFEPVGIGQFVRYDTLGNVQKKIYKNYIKPYETEKEGRKIKRKYPICWREAYLLAKKFTGIKDDKEVYRLSRGTIKKQYWYVAFGNNPPNDIYMVNAKNGKVK</sequence>
<evidence type="ECO:0000313" key="1">
    <source>
        <dbReference type="EMBL" id="GAF05918.1"/>
    </source>
</evidence>
<proteinExistence type="predicted"/>
<dbReference type="EMBL" id="BAMD01000156">
    <property type="protein sequence ID" value="GAF05918.1"/>
    <property type="molecule type" value="Genomic_DNA"/>
</dbReference>
<dbReference type="STRING" id="869213.GCA_000517085_02153"/>
<dbReference type="AlphaFoldDB" id="W7YEL9"/>